<keyword evidence="2 3" id="KW-0040">ANK repeat</keyword>
<dbReference type="InterPro" id="IPR036770">
    <property type="entry name" value="Ankyrin_rpt-contain_sf"/>
</dbReference>
<keyword evidence="5" id="KW-1185">Reference proteome</keyword>
<dbReference type="PROSITE" id="PS50088">
    <property type="entry name" value="ANK_REPEAT"/>
    <property type="match status" value="1"/>
</dbReference>
<dbReference type="OrthoDB" id="3935484at2759"/>
<keyword evidence="1" id="KW-0677">Repeat</keyword>
<evidence type="ECO:0000256" key="3">
    <source>
        <dbReference type="PROSITE-ProRule" id="PRU00023"/>
    </source>
</evidence>
<dbReference type="AlphaFoldDB" id="A0A8E2FEH4"/>
<dbReference type="EMBL" id="KV748447">
    <property type="protein sequence ID" value="OCL15443.1"/>
    <property type="molecule type" value="Genomic_DNA"/>
</dbReference>
<evidence type="ECO:0000256" key="1">
    <source>
        <dbReference type="ARBA" id="ARBA00022737"/>
    </source>
</evidence>
<sequence>MAEALSVIASVVQFADVACRVSRDVYTFMSALKDAPNELRRLHQRAKELMEILFEIKTLAEAYKNSTLLTGNENIFDTLKEVLKSCTDDLRLLQKAIPVSNNASDKSFLRQLQKGFKTVFKGKEITKVSQRLDNQKASLSNIISIIGRRNDLRIYENIQSTVNEAHGFRSSLLSQSNTIQEQVSIEAEQAKIRYNLLHQEIAKSSSNANTHCSDVTQRLSGIVQGQSNTEARIIHANTQTMNRFDDISESQHHLCTALNRSISNTQEQLANMSNCQNSIKTGIEQLLCLDSLQISVAGEKSAPSITFQGSPIQAIQSLSHICPHVYGLISEISVGSQPEKSLELARWLDSELQGLFQCAITAATQNQACNPTKGHPDGQPLHWRGSSTQMDMALTPRDRLYRSRRLKKLAFRRAQAAGRISLTETVTELQLPTGRLVIATSENCVHDNILSRDDLLAIGARLLFIPDAKFRVSGLAASFVRTFDQNPVVAPSISVFRVLPYDSPIFSYIKSRNISGVRSLLARGQASPRDRNPAGYSLLYYAIWYFDYNICSLLLREGSDAFDCDREGRSALTILITGWRELGERQNISENQILDATRLFIKYCGVDGALVVYRWNLDSLEYDDDVSGPIHQAVAAGKDYSSSLLLMVQSGGDIEERNFGGNTPLLYALYQAQRQDALSNVQALLNAGADPLAINYRGHGALSMFLSRLSACNDYTMDSIHVKALVNIIVRLLGAGCDPSLSSFGFTPSNYALAPVAWVIWCKALECVGFDVESVLREDDIRCGVALSDHYVDEKFLEASEYITNPLPQTTANNGSDLVVA</sequence>
<dbReference type="PANTHER" id="PTHR24198">
    <property type="entry name" value="ANKYRIN REPEAT AND PROTEIN KINASE DOMAIN-CONTAINING PROTEIN"/>
    <property type="match status" value="1"/>
</dbReference>
<proteinExistence type="predicted"/>
<dbReference type="Gene3D" id="1.25.40.20">
    <property type="entry name" value="Ankyrin repeat-containing domain"/>
    <property type="match status" value="1"/>
</dbReference>
<accession>A0A8E2FEH4</accession>
<reference evidence="4 5" key="1">
    <citation type="journal article" date="2016" name="Nat. Commun.">
        <title>Ectomycorrhizal ecology is imprinted in the genome of the dominant symbiotic fungus Cenococcum geophilum.</title>
        <authorList>
            <consortium name="DOE Joint Genome Institute"/>
            <person name="Peter M."/>
            <person name="Kohler A."/>
            <person name="Ohm R.A."/>
            <person name="Kuo A."/>
            <person name="Krutzmann J."/>
            <person name="Morin E."/>
            <person name="Arend M."/>
            <person name="Barry K.W."/>
            <person name="Binder M."/>
            <person name="Choi C."/>
            <person name="Clum A."/>
            <person name="Copeland A."/>
            <person name="Grisel N."/>
            <person name="Haridas S."/>
            <person name="Kipfer T."/>
            <person name="LaButti K."/>
            <person name="Lindquist E."/>
            <person name="Lipzen A."/>
            <person name="Maire R."/>
            <person name="Meier B."/>
            <person name="Mihaltcheva S."/>
            <person name="Molinier V."/>
            <person name="Murat C."/>
            <person name="Poggeler S."/>
            <person name="Quandt C.A."/>
            <person name="Sperisen C."/>
            <person name="Tritt A."/>
            <person name="Tisserant E."/>
            <person name="Crous P.W."/>
            <person name="Henrissat B."/>
            <person name="Nehls U."/>
            <person name="Egli S."/>
            <person name="Spatafora J.W."/>
            <person name="Grigoriev I.V."/>
            <person name="Martin F.M."/>
        </authorList>
    </citation>
    <scope>NUCLEOTIDE SEQUENCE [LARGE SCALE GENOMIC DNA]</scope>
    <source>
        <strain evidence="4 5">CBS 207.34</strain>
    </source>
</reference>
<evidence type="ECO:0000313" key="5">
    <source>
        <dbReference type="Proteomes" id="UP000250140"/>
    </source>
</evidence>
<evidence type="ECO:0000313" key="4">
    <source>
        <dbReference type="EMBL" id="OCL15443.1"/>
    </source>
</evidence>
<dbReference type="Proteomes" id="UP000250140">
    <property type="component" value="Unassembled WGS sequence"/>
</dbReference>
<organism evidence="4 5">
    <name type="scientific">Glonium stellatum</name>
    <dbReference type="NCBI Taxonomy" id="574774"/>
    <lineage>
        <taxon>Eukaryota</taxon>
        <taxon>Fungi</taxon>
        <taxon>Dikarya</taxon>
        <taxon>Ascomycota</taxon>
        <taxon>Pezizomycotina</taxon>
        <taxon>Dothideomycetes</taxon>
        <taxon>Pleosporomycetidae</taxon>
        <taxon>Gloniales</taxon>
        <taxon>Gloniaceae</taxon>
        <taxon>Glonium</taxon>
    </lineage>
</organism>
<dbReference type="PANTHER" id="PTHR24198:SF165">
    <property type="entry name" value="ANKYRIN REPEAT-CONTAINING PROTEIN-RELATED"/>
    <property type="match status" value="1"/>
</dbReference>
<name>A0A8E2FEH4_9PEZI</name>
<evidence type="ECO:0000256" key="2">
    <source>
        <dbReference type="ARBA" id="ARBA00023043"/>
    </source>
</evidence>
<gene>
    <name evidence="4" type="ORF">AOQ84DRAFT_434983</name>
</gene>
<dbReference type="Pfam" id="PF00023">
    <property type="entry name" value="Ank"/>
    <property type="match status" value="1"/>
</dbReference>
<dbReference type="InterPro" id="IPR002110">
    <property type="entry name" value="Ankyrin_rpt"/>
</dbReference>
<dbReference type="SUPFAM" id="SSF48403">
    <property type="entry name" value="Ankyrin repeat"/>
    <property type="match status" value="1"/>
</dbReference>
<feature type="repeat" description="ANK" evidence="3">
    <location>
        <begin position="660"/>
        <end position="696"/>
    </location>
</feature>
<dbReference type="SMART" id="SM00248">
    <property type="entry name" value="ANK"/>
    <property type="match status" value="4"/>
</dbReference>
<protein>
    <submittedName>
        <fullName evidence="4">Ankyrin</fullName>
    </submittedName>
</protein>